<evidence type="ECO:0000313" key="9">
    <source>
        <dbReference type="EMBL" id="KAJ8301372.1"/>
    </source>
</evidence>
<comment type="subcellular location">
    <subcellularLocation>
        <location evidence="2">Membrane</location>
        <topology evidence="2">Multi-pass membrane protein</topology>
    </subcellularLocation>
</comment>
<dbReference type="PANTHER" id="PTHR11048:SF28">
    <property type="entry name" value="4-HYDROXYBENZOATE POLYPRENYLTRANSFERASE, MITOCHONDRIAL"/>
    <property type="match status" value="1"/>
</dbReference>
<evidence type="ECO:0000313" key="10">
    <source>
        <dbReference type="Proteomes" id="UP001217089"/>
    </source>
</evidence>
<dbReference type="Pfam" id="PF01040">
    <property type="entry name" value="UbiA"/>
    <property type="match status" value="1"/>
</dbReference>
<feature type="transmembrane region" description="Helical" evidence="8">
    <location>
        <begin position="251"/>
        <end position="270"/>
    </location>
</feature>
<evidence type="ECO:0000256" key="2">
    <source>
        <dbReference type="ARBA" id="ARBA00004141"/>
    </source>
</evidence>
<dbReference type="EMBL" id="JARBDR010000918">
    <property type="protein sequence ID" value="KAJ8301372.1"/>
    <property type="molecule type" value="Genomic_DNA"/>
</dbReference>
<dbReference type="PANTHER" id="PTHR11048">
    <property type="entry name" value="PRENYLTRANSFERASES"/>
    <property type="match status" value="1"/>
</dbReference>
<sequence>MAVCQKLFKNISLLDLKEIPRQCYRLQQTCLLWTTAYNSDKYRNSIYRNPQICSRTNLQTVPNGWTFHSSALLCNFCQGPLFNFKEHDFQRQNVNKFHSANNLHNLVRKSSFNDKHNKKTFHEQSRNLSFSPAKILAASPAGLQPYLRLIRFDKPIGTWLLYWPCTWSIALAATPGCLPDLWLLTLFGMGSFFMRGAGCIINDMWDKDFDRKVERTKLRPLASGELTQFQGLSCLASMLSVSLCILLQLNYYSIILGASSMLLVILYPLAKRYTFWPQAMLGKF</sequence>
<keyword evidence="10" id="KW-1185">Reference proteome</keyword>
<dbReference type="Proteomes" id="UP001217089">
    <property type="component" value="Unassembled WGS sequence"/>
</dbReference>
<dbReference type="CDD" id="cd13959">
    <property type="entry name" value="PT_UbiA_COQ2"/>
    <property type="match status" value="1"/>
</dbReference>
<comment type="cofactor">
    <cofactor evidence="1">
        <name>Mg(2+)</name>
        <dbReference type="ChEBI" id="CHEBI:18420"/>
    </cofactor>
</comment>
<keyword evidence="5 8" id="KW-0812">Transmembrane</keyword>
<evidence type="ECO:0000256" key="8">
    <source>
        <dbReference type="SAM" id="Phobius"/>
    </source>
</evidence>
<dbReference type="Gene3D" id="1.10.357.140">
    <property type="entry name" value="UbiA prenyltransferase"/>
    <property type="match status" value="1"/>
</dbReference>
<protein>
    <submittedName>
        <fullName evidence="9">Uncharacterized protein</fullName>
    </submittedName>
</protein>
<evidence type="ECO:0000256" key="6">
    <source>
        <dbReference type="ARBA" id="ARBA00022989"/>
    </source>
</evidence>
<reference evidence="9 10" key="1">
    <citation type="submission" date="2022-12" db="EMBL/GenBank/DDBJ databases">
        <title>Chromosome-level genome of Tegillarca granosa.</title>
        <authorList>
            <person name="Kim J."/>
        </authorList>
    </citation>
    <scope>NUCLEOTIDE SEQUENCE [LARGE SCALE GENOMIC DNA]</scope>
    <source>
        <strain evidence="9">Teg-2019</strain>
        <tissue evidence="9">Adductor muscle</tissue>
    </source>
</reference>
<organism evidence="9 10">
    <name type="scientific">Tegillarca granosa</name>
    <name type="common">Malaysian cockle</name>
    <name type="synonym">Anadara granosa</name>
    <dbReference type="NCBI Taxonomy" id="220873"/>
    <lineage>
        <taxon>Eukaryota</taxon>
        <taxon>Metazoa</taxon>
        <taxon>Spiralia</taxon>
        <taxon>Lophotrochozoa</taxon>
        <taxon>Mollusca</taxon>
        <taxon>Bivalvia</taxon>
        <taxon>Autobranchia</taxon>
        <taxon>Pteriomorphia</taxon>
        <taxon>Arcoida</taxon>
        <taxon>Arcoidea</taxon>
        <taxon>Arcidae</taxon>
        <taxon>Tegillarca</taxon>
    </lineage>
</organism>
<name>A0ABQ9E7T6_TEGGR</name>
<dbReference type="InterPro" id="IPR000537">
    <property type="entry name" value="UbiA_prenyltransferase"/>
</dbReference>
<dbReference type="InterPro" id="IPR039653">
    <property type="entry name" value="Prenyltransferase"/>
</dbReference>
<dbReference type="PROSITE" id="PS00943">
    <property type="entry name" value="UBIA"/>
    <property type="match status" value="1"/>
</dbReference>
<evidence type="ECO:0000256" key="1">
    <source>
        <dbReference type="ARBA" id="ARBA00001946"/>
    </source>
</evidence>
<gene>
    <name evidence="9" type="ORF">KUTeg_020359</name>
</gene>
<accession>A0ABQ9E7T6</accession>
<proteinExistence type="inferred from homology"/>
<evidence type="ECO:0000256" key="7">
    <source>
        <dbReference type="ARBA" id="ARBA00023136"/>
    </source>
</evidence>
<evidence type="ECO:0000256" key="5">
    <source>
        <dbReference type="ARBA" id="ARBA00022692"/>
    </source>
</evidence>
<keyword evidence="7 8" id="KW-0472">Membrane</keyword>
<keyword evidence="4" id="KW-0808">Transferase</keyword>
<dbReference type="InterPro" id="IPR044878">
    <property type="entry name" value="UbiA_sf"/>
</dbReference>
<evidence type="ECO:0000256" key="4">
    <source>
        <dbReference type="ARBA" id="ARBA00022679"/>
    </source>
</evidence>
<evidence type="ECO:0000256" key="3">
    <source>
        <dbReference type="ARBA" id="ARBA00005985"/>
    </source>
</evidence>
<comment type="similarity">
    <text evidence="3">Belongs to the UbiA prenyltransferase family.</text>
</comment>
<keyword evidence="6 8" id="KW-1133">Transmembrane helix</keyword>
<comment type="caution">
    <text evidence="9">The sequence shown here is derived from an EMBL/GenBank/DDBJ whole genome shotgun (WGS) entry which is preliminary data.</text>
</comment>
<dbReference type="InterPro" id="IPR030470">
    <property type="entry name" value="UbiA_prenylTrfase_CS"/>
</dbReference>